<accession>A0A0F7HA16</accession>
<dbReference type="EMBL" id="CABEEZ010000020">
    <property type="protein sequence ID" value="VTR20194.1"/>
    <property type="molecule type" value="Genomic_DNA"/>
</dbReference>
<sequence length="158" mass="17776">MKSLLSAKMGIIAITVVILVIIGIRVGNKYYHERYFNCEANLIVHAKDARLDMSLAFYLQGDSGMAILKGTITKDNRVTSISRKNYFKINRNSAGYLNLVTTQAISSPSDEALTTDINHYLPDFYSMKDASMDYFVHKQGDAFVFSTGYLPSFYCVKN</sequence>
<protein>
    <submittedName>
        <fullName evidence="1">Uncharacterized protein</fullName>
    </submittedName>
</protein>
<name>A0A0F7HA16_SERFO</name>
<reference evidence="1" key="1">
    <citation type="submission" date="2019-05" db="EMBL/GenBank/DDBJ databases">
        <authorList>
            <consortium name="Pathogen Informatics"/>
        </authorList>
    </citation>
    <scope>NUCLEOTIDE SEQUENCE [LARGE SCALE GENOMIC DNA]</scope>
    <source>
        <strain evidence="1">NCTC12965</strain>
    </source>
</reference>
<organism evidence="1">
    <name type="scientific">Serratia fonticola</name>
    <dbReference type="NCBI Taxonomy" id="47917"/>
    <lineage>
        <taxon>Bacteria</taxon>
        <taxon>Pseudomonadati</taxon>
        <taxon>Pseudomonadota</taxon>
        <taxon>Gammaproteobacteria</taxon>
        <taxon>Enterobacterales</taxon>
        <taxon>Yersiniaceae</taxon>
        <taxon>Serratia</taxon>
    </lineage>
</organism>
<dbReference type="GeneID" id="30320081"/>
<evidence type="ECO:0000313" key="1">
    <source>
        <dbReference type="EMBL" id="VTR20194.1"/>
    </source>
</evidence>
<dbReference type="KEGG" id="sfw:WN53_07875"/>
<dbReference type="RefSeq" id="WP_024484703.1">
    <property type="nucleotide sequence ID" value="NZ_CAMKSK010000020.1"/>
</dbReference>
<proteinExistence type="predicted"/>
<dbReference type="AlphaFoldDB" id="A0A0F7HA16"/>
<gene>
    <name evidence="1" type="ORF">NCTC12965_00972</name>
</gene>